<dbReference type="InterPro" id="IPR013332">
    <property type="entry name" value="KPR_N"/>
</dbReference>
<proteinExistence type="predicted"/>
<evidence type="ECO:0000256" key="6">
    <source>
        <dbReference type="ARBA" id="ARBA00048793"/>
    </source>
</evidence>
<dbReference type="InterPro" id="IPR013328">
    <property type="entry name" value="6PGD_dom2"/>
</dbReference>
<evidence type="ECO:0000259" key="9">
    <source>
        <dbReference type="Pfam" id="PF08546"/>
    </source>
</evidence>
<dbReference type="Gene3D" id="3.40.50.720">
    <property type="entry name" value="NAD(P)-binding Rossmann-like Domain"/>
    <property type="match status" value="1"/>
</dbReference>
<dbReference type="GO" id="GO:0008677">
    <property type="term" value="F:2-dehydropantoate 2-reductase activity"/>
    <property type="evidence" value="ECO:0007669"/>
    <property type="project" value="UniProtKB-EC"/>
</dbReference>
<gene>
    <name evidence="10" type="ORF">QE369_000132</name>
</gene>
<dbReference type="PANTHER" id="PTHR21708:SF26">
    <property type="entry name" value="2-DEHYDROPANTOATE 2-REDUCTASE"/>
    <property type="match status" value="1"/>
</dbReference>
<evidence type="ECO:0000259" key="8">
    <source>
        <dbReference type="Pfam" id="PF02558"/>
    </source>
</evidence>
<dbReference type="InterPro" id="IPR051402">
    <property type="entry name" value="KPR-Related"/>
</dbReference>
<dbReference type="Pfam" id="PF02558">
    <property type="entry name" value="ApbA"/>
    <property type="match status" value="1"/>
</dbReference>
<evidence type="ECO:0000256" key="2">
    <source>
        <dbReference type="ARBA" id="ARBA00013014"/>
    </source>
</evidence>
<comment type="pathway">
    <text evidence="1">Cofactor biosynthesis; (R)-pantothenate biosynthesis; (R)-pantoate from 3-methyl-2-oxobutanoate: step 2/2.</text>
</comment>
<feature type="compositionally biased region" description="Polar residues" evidence="7">
    <location>
        <begin position="345"/>
        <end position="354"/>
    </location>
</feature>
<dbReference type="Gene3D" id="1.10.1040.10">
    <property type="entry name" value="N-(1-d-carboxylethyl)-l-norvaline Dehydrogenase, domain 2"/>
    <property type="match status" value="1"/>
</dbReference>
<dbReference type="InterPro" id="IPR013752">
    <property type="entry name" value="KPA_reductase"/>
</dbReference>
<dbReference type="Proteomes" id="UP001255601">
    <property type="component" value="Unassembled WGS sequence"/>
</dbReference>
<evidence type="ECO:0000256" key="1">
    <source>
        <dbReference type="ARBA" id="ARBA00004994"/>
    </source>
</evidence>
<dbReference type="PANTHER" id="PTHR21708">
    <property type="entry name" value="PROBABLE 2-DEHYDROPANTOATE 2-REDUCTASE"/>
    <property type="match status" value="1"/>
</dbReference>
<feature type="region of interest" description="Disordered" evidence="7">
    <location>
        <begin position="330"/>
        <end position="354"/>
    </location>
</feature>
<dbReference type="GO" id="GO:0015940">
    <property type="term" value="P:pantothenate biosynthetic process"/>
    <property type="evidence" value="ECO:0007669"/>
    <property type="project" value="UniProtKB-KW"/>
</dbReference>
<feature type="domain" description="Ketopantoate reductase N-terminal" evidence="8">
    <location>
        <begin position="5"/>
        <end position="159"/>
    </location>
</feature>
<evidence type="ECO:0000256" key="4">
    <source>
        <dbReference type="ARBA" id="ARBA00022655"/>
    </source>
</evidence>
<dbReference type="InterPro" id="IPR008927">
    <property type="entry name" value="6-PGluconate_DH-like_C_sf"/>
</dbReference>
<organism evidence="10 11">
    <name type="scientific">Agrobacterium larrymoorei</name>
    <dbReference type="NCBI Taxonomy" id="160699"/>
    <lineage>
        <taxon>Bacteria</taxon>
        <taxon>Pseudomonadati</taxon>
        <taxon>Pseudomonadota</taxon>
        <taxon>Alphaproteobacteria</taxon>
        <taxon>Hyphomicrobiales</taxon>
        <taxon>Rhizobiaceae</taxon>
        <taxon>Rhizobium/Agrobacterium group</taxon>
        <taxon>Agrobacterium</taxon>
    </lineage>
</organism>
<accession>A0AAJ2EPY2</accession>
<evidence type="ECO:0000313" key="11">
    <source>
        <dbReference type="Proteomes" id="UP001255601"/>
    </source>
</evidence>
<evidence type="ECO:0000256" key="3">
    <source>
        <dbReference type="ARBA" id="ARBA00019465"/>
    </source>
</evidence>
<dbReference type="SUPFAM" id="SSF48179">
    <property type="entry name" value="6-phosphogluconate dehydrogenase C-terminal domain-like"/>
    <property type="match status" value="1"/>
</dbReference>
<feature type="domain" description="Ketopantoate reductase C-terminal" evidence="9">
    <location>
        <begin position="215"/>
        <end position="307"/>
    </location>
</feature>
<dbReference type="EMBL" id="JAVIZC010000001">
    <property type="protein sequence ID" value="MDR6099954.1"/>
    <property type="molecule type" value="Genomic_DNA"/>
</dbReference>
<dbReference type="GO" id="GO:0005737">
    <property type="term" value="C:cytoplasm"/>
    <property type="evidence" value="ECO:0007669"/>
    <property type="project" value="TreeGrafter"/>
</dbReference>
<keyword evidence="4" id="KW-0566">Pantothenate biosynthesis</keyword>
<keyword evidence="10" id="KW-0560">Oxidoreductase</keyword>
<evidence type="ECO:0000256" key="7">
    <source>
        <dbReference type="SAM" id="MobiDB-lite"/>
    </source>
</evidence>
<dbReference type="EC" id="1.1.1.169" evidence="2"/>
<dbReference type="Pfam" id="PF08546">
    <property type="entry name" value="ApbA_C"/>
    <property type="match status" value="1"/>
</dbReference>
<dbReference type="RefSeq" id="WP_309769090.1">
    <property type="nucleotide sequence ID" value="NZ_JAVIZC010000001.1"/>
</dbReference>
<reference evidence="10" key="1">
    <citation type="submission" date="2023-08" db="EMBL/GenBank/DDBJ databases">
        <title>Functional and genomic diversity of the sorghum phyllosphere microbiome.</title>
        <authorList>
            <person name="Shade A."/>
        </authorList>
    </citation>
    <scope>NUCLEOTIDE SEQUENCE</scope>
    <source>
        <strain evidence="10">SORGH_AS_0974</strain>
    </source>
</reference>
<sequence length="354" mass="37354">MPRYVIIGAGAVGASLAAQFALSGIDYVLVGRGAQIRHIKHHGLTFRRPDGVRQIKLAAFDLAEPSELREGDILLLTVKSQDAAGALAYWSWRAVAGSHLPAASSLPIVTFQNGLATEAAALRTFANVYGASILTPALFTETGTVAVAGDPELGIVTVGRFPAGRDALSDQIAADLTKAGYLAEAVSDISRWKAAKLLHNVRNVLELFDGDVALREQISTALVQEATQALHAAGYTLASPSERSIDISHWRIAPDSGVAPGQQSTWQSFTRGASSEVDFLNGEIVLLGRLHGIPTPHNEAVQRLAGQLAEKAEFTKPLPLETIAALLDRSEEPAPGGPAIHPGRTVTSNFNSAA</sequence>
<evidence type="ECO:0000256" key="5">
    <source>
        <dbReference type="ARBA" id="ARBA00032024"/>
    </source>
</evidence>
<name>A0AAJ2EPY2_9HYPH</name>
<dbReference type="AlphaFoldDB" id="A0AAJ2EPY2"/>
<dbReference type="InterPro" id="IPR036188">
    <property type="entry name" value="FAD/NAD-bd_sf"/>
</dbReference>
<comment type="catalytic activity">
    <reaction evidence="6">
        <text>(R)-pantoate + NADP(+) = 2-dehydropantoate + NADPH + H(+)</text>
        <dbReference type="Rhea" id="RHEA:16233"/>
        <dbReference type="ChEBI" id="CHEBI:11561"/>
        <dbReference type="ChEBI" id="CHEBI:15378"/>
        <dbReference type="ChEBI" id="CHEBI:15980"/>
        <dbReference type="ChEBI" id="CHEBI:57783"/>
        <dbReference type="ChEBI" id="CHEBI:58349"/>
        <dbReference type="EC" id="1.1.1.169"/>
    </reaction>
</comment>
<evidence type="ECO:0000313" key="10">
    <source>
        <dbReference type="EMBL" id="MDR6099954.1"/>
    </source>
</evidence>
<comment type="caution">
    <text evidence="10">The sequence shown here is derived from an EMBL/GenBank/DDBJ whole genome shotgun (WGS) entry which is preliminary data.</text>
</comment>
<dbReference type="SUPFAM" id="SSF51905">
    <property type="entry name" value="FAD/NAD(P)-binding domain"/>
    <property type="match status" value="1"/>
</dbReference>
<protein>
    <recommendedName>
        <fullName evidence="3">2-dehydropantoate 2-reductase</fullName>
        <ecNumber evidence="2">1.1.1.169</ecNumber>
    </recommendedName>
    <alternativeName>
        <fullName evidence="5">Ketopantoate reductase</fullName>
    </alternativeName>
</protein>